<keyword evidence="4" id="KW-1003">Cell membrane</keyword>
<dbReference type="InterPro" id="IPR026551">
    <property type="entry name" value="FZD4_7TM"/>
</dbReference>
<keyword evidence="6 14" id="KW-1133">Transmembrane helix</keyword>
<keyword evidence="10" id="KW-0675">Receptor</keyword>
<comment type="similarity">
    <text evidence="2">Belongs to the G-protein coupled receptor Fz/Smo family.</text>
</comment>
<evidence type="ECO:0000256" key="3">
    <source>
        <dbReference type="ARBA" id="ARBA00022473"/>
    </source>
</evidence>
<keyword evidence="8 14" id="KW-0472">Membrane</keyword>
<dbReference type="Proteomes" id="UP001208570">
    <property type="component" value="Unassembled WGS sequence"/>
</dbReference>
<dbReference type="PANTHER" id="PTHR11309:SF99">
    <property type="entry name" value="FRIZZLED-4"/>
    <property type="match status" value="1"/>
</dbReference>
<dbReference type="InterPro" id="IPR017981">
    <property type="entry name" value="GPCR_2-like_7TM"/>
</dbReference>
<organism evidence="18 19">
    <name type="scientific">Paralvinella palmiformis</name>
    <dbReference type="NCBI Taxonomy" id="53620"/>
    <lineage>
        <taxon>Eukaryota</taxon>
        <taxon>Metazoa</taxon>
        <taxon>Spiralia</taxon>
        <taxon>Lophotrochozoa</taxon>
        <taxon>Annelida</taxon>
        <taxon>Polychaeta</taxon>
        <taxon>Sedentaria</taxon>
        <taxon>Canalipalpata</taxon>
        <taxon>Terebellida</taxon>
        <taxon>Terebelliformia</taxon>
        <taxon>Alvinellidae</taxon>
        <taxon>Paralvinella</taxon>
    </lineage>
</organism>
<feature type="disulfide bond" evidence="12">
    <location>
        <begin position="54"/>
        <end position="115"/>
    </location>
</feature>
<dbReference type="GO" id="GO:0017147">
    <property type="term" value="F:Wnt-protein binding"/>
    <property type="evidence" value="ECO:0007669"/>
    <property type="project" value="TreeGrafter"/>
</dbReference>
<dbReference type="GO" id="GO:0060070">
    <property type="term" value="P:canonical Wnt signaling pathway"/>
    <property type="evidence" value="ECO:0007669"/>
    <property type="project" value="TreeGrafter"/>
</dbReference>
<dbReference type="InterPro" id="IPR000539">
    <property type="entry name" value="Frizzled/Smoothened_7TM"/>
</dbReference>
<dbReference type="SMART" id="SM01330">
    <property type="entry name" value="Frizzled"/>
    <property type="match status" value="1"/>
</dbReference>
<feature type="disulfide bond" evidence="12">
    <location>
        <begin position="99"/>
        <end position="137"/>
    </location>
</feature>
<evidence type="ECO:0000256" key="15">
    <source>
        <dbReference type="SAM" id="SignalP"/>
    </source>
</evidence>
<evidence type="ECO:0000259" key="16">
    <source>
        <dbReference type="PROSITE" id="PS50038"/>
    </source>
</evidence>
<evidence type="ECO:0000313" key="19">
    <source>
        <dbReference type="Proteomes" id="UP001208570"/>
    </source>
</evidence>
<comment type="caution">
    <text evidence="18">The sequence shown here is derived from an EMBL/GenBank/DDBJ whole genome shotgun (WGS) entry which is preliminary data.</text>
</comment>
<evidence type="ECO:0008006" key="20">
    <source>
        <dbReference type="Google" id="ProtNLM"/>
    </source>
</evidence>
<keyword evidence="11" id="KW-0807">Transducer</keyword>
<proteinExistence type="inferred from homology"/>
<keyword evidence="7" id="KW-0297">G-protein coupled receptor</keyword>
<dbReference type="PROSITE" id="PS50038">
    <property type="entry name" value="FZ"/>
    <property type="match status" value="1"/>
</dbReference>
<evidence type="ECO:0000256" key="2">
    <source>
        <dbReference type="ARBA" id="ARBA00008077"/>
    </source>
</evidence>
<evidence type="ECO:0000256" key="7">
    <source>
        <dbReference type="ARBA" id="ARBA00023040"/>
    </source>
</evidence>
<evidence type="ECO:0000259" key="17">
    <source>
        <dbReference type="PROSITE" id="PS50261"/>
    </source>
</evidence>
<evidence type="ECO:0000256" key="11">
    <source>
        <dbReference type="ARBA" id="ARBA00023224"/>
    </source>
</evidence>
<protein>
    <recommendedName>
        <fullName evidence="20">Frizzled-4</fullName>
    </recommendedName>
</protein>
<feature type="signal peptide" evidence="15">
    <location>
        <begin position="1"/>
        <end position="33"/>
    </location>
</feature>
<feature type="region of interest" description="Disordered" evidence="13">
    <location>
        <begin position="171"/>
        <end position="196"/>
    </location>
</feature>
<dbReference type="GO" id="GO:0042813">
    <property type="term" value="F:Wnt receptor activity"/>
    <property type="evidence" value="ECO:0007669"/>
    <property type="project" value="InterPro"/>
</dbReference>
<name>A0AAD9MTH9_9ANNE</name>
<dbReference type="AlphaFoldDB" id="A0AAD9MTH9"/>
<gene>
    <name evidence="18" type="ORF">LSH36_858g00038</name>
</gene>
<keyword evidence="15" id="KW-0732">Signal</keyword>
<feature type="transmembrane region" description="Helical" evidence="14">
    <location>
        <begin position="377"/>
        <end position="396"/>
    </location>
</feature>
<evidence type="ECO:0000256" key="9">
    <source>
        <dbReference type="ARBA" id="ARBA00023157"/>
    </source>
</evidence>
<comment type="subcellular location">
    <subcellularLocation>
        <location evidence="1">Cell membrane</location>
        <topology evidence="1">Multi-pass membrane protein</topology>
    </subcellularLocation>
</comment>
<evidence type="ECO:0000256" key="10">
    <source>
        <dbReference type="ARBA" id="ARBA00023170"/>
    </source>
</evidence>
<dbReference type="Gene3D" id="1.10.2000.10">
    <property type="entry name" value="Frizzled cysteine-rich domain"/>
    <property type="match status" value="1"/>
</dbReference>
<dbReference type="InterPro" id="IPR015526">
    <property type="entry name" value="Frizzled/SFRP"/>
</dbReference>
<reference evidence="18" key="1">
    <citation type="journal article" date="2023" name="Mol. Biol. Evol.">
        <title>Third-Generation Sequencing Reveals the Adaptive Role of the Epigenome in Three Deep-Sea Polychaetes.</title>
        <authorList>
            <person name="Perez M."/>
            <person name="Aroh O."/>
            <person name="Sun Y."/>
            <person name="Lan Y."/>
            <person name="Juniper S.K."/>
            <person name="Young C.R."/>
            <person name="Angers B."/>
            <person name="Qian P.Y."/>
        </authorList>
    </citation>
    <scope>NUCLEOTIDE SEQUENCE</scope>
    <source>
        <strain evidence="18">P08H-3</strain>
    </source>
</reference>
<feature type="disulfide bond" evidence="12">
    <location>
        <begin position="130"/>
        <end position="154"/>
    </location>
</feature>
<dbReference type="SMART" id="SM00063">
    <property type="entry name" value="FRI"/>
    <property type="match status" value="1"/>
</dbReference>
<keyword evidence="3" id="KW-0217">Developmental protein</keyword>
<feature type="disulfide bond" evidence="12">
    <location>
        <begin position="62"/>
        <end position="108"/>
    </location>
</feature>
<dbReference type="GO" id="GO:0004930">
    <property type="term" value="F:G protein-coupled receptor activity"/>
    <property type="evidence" value="ECO:0007669"/>
    <property type="project" value="UniProtKB-KW"/>
</dbReference>
<evidence type="ECO:0000313" key="18">
    <source>
        <dbReference type="EMBL" id="KAK2143276.1"/>
    </source>
</evidence>
<evidence type="ECO:0000256" key="13">
    <source>
        <dbReference type="SAM" id="MobiDB-lite"/>
    </source>
</evidence>
<feature type="transmembrane region" description="Helical" evidence="14">
    <location>
        <begin position="463"/>
        <end position="488"/>
    </location>
</feature>
<feature type="domain" description="FZ" evidence="16">
    <location>
        <begin position="49"/>
        <end position="170"/>
    </location>
</feature>
<evidence type="ECO:0000256" key="8">
    <source>
        <dbReference type="ARBA" id="ARBA00023136"/>
    </source>
</evidence>
<dbReference type="FunFam" id="1.20.1070.10:FF:000020">
    <property type="entry name" value="Frizzled class receptor 10"/>
    <property type="match status" value="1"/>
</dbReference>
<feature type="transmembrane region" description="Helical" evidence="14">
    <location>
        <begin position="248"/>
        <end position="270"/>
    </location>
</feature>
<evidence type="ECO:0000256" key="1">
    <source>
        <dbReference type="ARBA" id="ARBA00004651"/>
    </source>
</evidence>
<dbReference type="InterPro" id="IPR020067">
    <property type="entry name" value="Frizzled_dom"/>
</dbReference>
<keyword evidence="5 14" id="KW-0812">Transmembrane</keyword>
<dbReference type="PRINTS" id="PR00489">
    <property type="entry name" value="FRIZZLED"/>
</dbReference>
<feature type="transmembrane region" description="Helical" evidence="14">
    <location>
        <begin position="522"/>
        <end position="542"/>
    </location>
</feature>
<feature type="disulfide bond" evidence="12">
    <location>
        <begin position="126"/>
        <end position="167"/>
    </location>
</feature>
<dbReference type="SUPFAM" id="SSF63501">
    <property type="entry name" value="Frizzled cysteine-rich domain"/>
    <property type="match status" value="1"/>
</dbReference>
<feature type="domain" description="G-protein coupled receptors family 2 profile 2" evidence="17">
    <location>
        <begin position="246"/>
        <end position="549"/>
    </location>
</feature>
<dbReference type="CDD" id="cd15038">
    <property type="entry name" value="7tmF_FZD4"/>
    <property type="match status" value="1"/>
</dbReference>
<dbReference type="Pfam" id="PF01534">
    <property type="entry name" value="Frizzled"/>
    <property type="match status" value="1"/>
</dbReference>
<feature type="transmembrane region" description="Helical" evidence="14">
    <location>
        <begin position="416"/>
        <end position="442"/>
    </location>
</feature>
<dbReference type="InterPro" id="IPR036790">
    <property type="entry name" value="Frizzled_dom_sf"/>
</dbReference>
<dbReference type="GO" id="GO:0005886">
    <property type="term" value="C:plasma membrane"/>
    <property type="evidence" value="ECO:0007669"/>
    <property type="project" value="UniProtKB-SubCell"/>
</dbReference>
<dbReference type="Pfam" id="PF01392">
    <property type="entry name" value="Fz"/>
    <property type="match status" value="1"/>
</dbReference>
<dbReference type="PANTHER" id="PTHR11309">
    <property type="entry name" value="FRIZZLED"/>
    <property type="match status" value="1"/>
</dbReference>
<keyword evidence="9 12" id="KW-1015">Disulfide bond</keyword>
<evidence type="ECO:0000256" key="6">
    <source>
        <dbReference type="ARBA" id="ARBA00022989"/>
    </source>
</evidence>
<keyword evidence="19" id="KW-1185">Reference proteome</keyword>
<dbReference type="GO" id="GO:0005615">
    <property type="term" value="C:extracellular space"/>
    <property type="evidence" value="ECO:0007669"/>
    <property type="project" value="TreeGrafter"/>
</dbReference>
<dbReference type="GO" id="GO:0035567">
    <property type="term" value="P:non-canonical Wnt signaling pathway"/>
    <property type="evidence" value="ECO:0007669"/>
    <property type="project" value="TreeGrafter"/>
</dbReference>
<feature type="transmembrane region" description="Helical" evidence="14">
    <location>
        <begin position="282"/>
        <end position="302"/>
    </location>
</feature>
<dbReference type="FunFam" id="1.10.2000.10:FF:000037">
    <property type="match status" value="1"/>
</dbReference>
<evidence type="ECO:0000256" key="12">
    <source>
        <dbReference type="PROSITE-ProRule" id="PRU00090"/>
    </source>
</evidence>
<sequence length="650" mass="73602">MLGGNRLVTWLSAMLRMHTLCLVLFVHGTVTRSQDDDELELGMLPEGNVKVRDCEPIRFKECQGLGYNYTGMPNMVNIETQADAQLQYETFKPLIQYRCSSRLRFFLCSVYVPMCTEKVLEPIGPCRPLCESVRRACNPILEQFSYSWPALLDCANFPPENNEHHMCMDGPRSDDDEPVEGGARGPYHGWDDGPPYGRPDTPVPTARRSCDHLRNGDLYVLINSTERCALLCGEDDLFTDQDKRFSDVWMAIWTSLCLASTLFTVLTFLVDSQRFRYPERPIIFLSVCYSIYSIAFIVRLIAGRENVACHLDSQSRGTILIQEGLENTNCAIVFLLLYYFGTASSIWWVVLTLTWFLSAGLKWGHEAIQRHSTYFHLAAWAIPAIHTIVVLVMRVVDADELTAMCYVGNQRQNTLLGFVIVPQLVYLLVGTSFLLAGLVNLFRIRRHVRNDGVKTEKLEILMVRIGIFSVLYTVPATCVVACQIYEYLNREHWHRPLSLAEIYQDGTDARIDGAIRTPSIEIFMLKIFMSLVVGITSGMWVWSSKTLHSWTKFCGRLTGGDSGPRMAAPDRRVKGWGKDRVKEGHVYYPPPDSYPVPGAQAKHVMPHRAPAMASPSSSYPICNLHVHATHAGQYLRTDKLSRYKNGETVL</sequence>
<evidence type="ECO:0000256" key="5">
    <source>
        <dbReference type="ARBA" id="ARBA00022692"/>
    </source>
</evidence>
<dbReference type="Gene3D" id="1.20.1070.10">
    <property type="entry name" value="Rhodopsin 7-helix transmembrane proteins"/>
    <property type="match status" value="1"/>
</dbReference>
<feature type="chain" id="PRO_5042123652" description="Frizzled-4" evidence="15">
    <location>
        <begin position="34"/>
        <end position="650"/>
    </location>
</feature>
<evidence type="ECO:0000256" key="14">
    <source>
        <dbReference type="SAM" id="Phobius"/>
    </source>
</evidence>
<feature type="transmembrane region" description="Helical" evidence="14">
    <location>
        <begin position="332"/>
        <end position="357"/>
    </location>
</feature>
<dbReference type="PROSITE" id="PS50261">
    <property type="entry name" value="G_PROTEIN_RECEP_F2_4"/>
    <property type="match status" value="1"/>
</dbReference>
<dbReference type="EMBL" id="JAODUP010000858">
    <property type="protein sequence ID" value="KAK2143276.1"/>
    <property type="molecule type" value="Genomic_DNA"/>
</dbReference>
<evidence type="ECO:0000256" key="4">
    <source>
        <dbReference type="ARBA" id="ARBA00022475"/>
    </source>
</evidence>
<accession>A0AAD9MTH9</accession>